<organism evidence="3 4">
    <name type="scientific">Myxococcus stipitatus (strain DSM 14675 / JCM 12634 / Mx s8)</name>
    <dbReference type="NCBI Taxonomy" id="1278073"/>
    <lineage>
        <taxon>Bacteria</taxon>
        <taxon>Pseudomonadati</taxon>
        <taxon>Myxococcota</taxon>
        <taxon>Myxococcia</taxon>
        <taxon>Myxococcales</taxon>
        <taxon>Cystobacterineae</taxon>
        <taxon>Myxococcaceae</taxon>
        <taxon>Myxococcus</taxon>
    </lineage>
</organism>
<dbReference type="PROSITE" id="PS00018">
    <property type="entry name" value="EF_HAND_1"/>
    <property type="match status" value="1"/>
</dbReference>
<dbReference type="Pfam" id="PF00656">
    <property type="entry name" value="Peptidase_C14"/>
    <property type="match status" value="1"/>
</dbReference>
<dbReference type="RefSeq" id="WP_015345957.1">
    <property type="nucleotide sequence ID" value="NC_020126.1"/>
</dbReference>
<proteinExistence type="predicted"/>
<evidence type="ECO:0000256" key="1">
    <source>
        <dbReference type="SAM" id="SignalP"/>
    </source>
</evidence>
<dbReference type="InterPro" id="IPR011600">
    <property type="entry name" value="Pept_C14_caspase"/>
</dbReference>
<keyword evidence="1" id="KW-0732">Signal</keyword>
<keyword evidence="4" id="KW-1185">Reference proteome</keyword>
<dbReference type="OrthoDB" id="5523338at2"/>
<evidence type="ECO:0000313" key="3">
    <source>
        <dbReference type="EMBL" id="AGC41694.1"/>
    </source>
</evidence>
<dbReference type="Proteomes" id="UP000011131">
    <property type="component" value="Chromosome"/>
</dbReference>
<reference evidence="3 4" key="1">
    <citation type="journal article" date="2013" name="Genome Announc.">
        <title>Complete genome sequence of Myxococcus stipitatus strain DSM 14675, a fruiting myxobacterium.</title>
        <authorList>
            <person name="Huntley S."/>
            <person name="Kneip S."/>
            <person name="Treuner-Lange A."/>
            <person name="Sogaard-Andersen L."/>
        </authorList>
    </citation>
    <scope>NUCLEOTIDE SEQUENCE [LARGE SCALE GENOMIC DNA]</scope>
    <source>
        <strain evidence="4">DSM 14675 / JCM 12634 / Mx s8</strain>
    </source>
</reference>
<dbReference type="PATRIC" id="fig|1278073.3.peg.353"/>
<evidence type="ECO:0000313" key="4">
    <source>
        <dbReference type="Proteomes" id="UP000011131"/>
    </source>
</evidence>
<feature type="signal peptide" evidence="1">
    <location>
        <begin position="1"/>
        <end position="26"/>
    </location>
</feature>
<dbReference type="EMBL" id="CP004025">
    <property type="protein sequence ID" value="AGC41694.1"/>
    <property type="molecule type" value="Genomic_DNA"/>
</dbReference>
<dbReference type="KEGG" id="msd:MYSTI_00336"/>
<feature type="chain" id="PRO_5003984019" description="Peptidase C14 caspase domain-containing protein" evidence="1">
    <location>
        <begin position="27"/>
        <end position="579"/>
    </location>
</feature>
<gene>
    <name evidence="3" type="ordered locus">MYSTI_00336</name>
</gene>
<dbReference type="AlphaFoldDB" id="L7U5B6"/>
<protein>
    <recommendedName>
        <fullName evidence="2">Peptidase C14 caspase domain-containing protein</fullName>
    </recommendedName>
</protein>
<dbReference type="HOGENOM" id="CLU_473134_0_0_7"/>
<dbReference type="GO" id="GO:0006508">
    <property type="term" value="P:proteolysis"/>
    <property type="evidence" value="ECO:0007669"/>
    <property type="project" value="InterPro"/>
</dbReference>
<dbReference type="InterPro" id="IPR018247">
    <property type="entry name" value="EF_Hand_1_Ca_BS"/>
</dbReference>
<dbReference type="GO" id="GO:0004197">
    <property type="term" value="F:cysteine-type endopeptidase activity"/>
    <property type="evidence" value="ECO:0007669"/>
    <property type="project" value="InterPro"/>
</dbReference>
<dbReference type="STRING" id="1278073.MYSTI_00336"/>
<feature type="domain" description="Peptidase C14 caspase" evidence="2">
    <location>
        <begin position="40"/>
        <end position="184"/>
    </location>
</feature>
<evidence type="ECO:0000259" key="2">
    <source>
        <dbReference type="Pfam" id="PF00656"/>
    </source>
</evidence>
<sequence>MRPASDGALFRLCALWLACAATGSLAQSEEAPASARTSVRRALVVAFNGSDAPGMEPLRYADDDGVRWAETLRRLGVDVVLLTVADADTAKVERPLLTDVRAPTLEALDEAVAMLAQRNSADRAAGHEVDFLFIYVGHGRTSESSRAYLTLADGRLDQESLYSRVVERLDADYVHLLVDACHAAGVVGSRGGDPLVLTRLRRALEQEQLAGHPRVGAIFAESSEGETHEWSRIRAGVFSHAARSALLGGADVNHDGLVEYSELDAFVAAAIRGVKSPQARLAVRTFPPALSPSRPLIGHAPEGPRLHLPASPGGARISVEDASGVRLADAHQAAGEALTLALPEREVYWLRTPKGEARVRRADLDTDAPPHFTAPEVAQRGATEESLLQGLFALPFGRDFYEGYVTSSGIAAVDFSGPVLSVEPSGVPRSLGLEAGFTLSTAPLGGAGVARGLALSWRLPGPGLVRWGVRVSYAMAPNAWRDSASLQRVSALAVGGLSGRGNLAPFAEVGAGWLMLVVDRSNSRQGDAAGFTARSAAGLRWRPGDFGLRAGVTVDLDSAREDGRRRARLVPGLELGLER</sequence>
<accession>L7U5B6</accession>
<name>L7U5B6_MYXSD</name>
<dbReference type="eggNOG" id="COG4249">
    <property type="taxonomic scope" value="Bacteria"/>
</dbReference>
<dbReference type="Gene3D" id="3.40.50.1460">
    <property type="match status" value="1"/>
</dbReference>